<evidence type="ECO:0000313" key="3">
    <source>
        <dbReference type="Proteomes" id="UP000243723"/>
    </source>
</evidence>
<name>A0A2P8A5P7_9PEZI</name>
<keyword evidence="2" id="KW-0808">Transferase</keyword>
<dbReference type="AlphaFoldDB" id="A0A2P8A5P7"/>
<proteinExistence type="predicted"/>
<sequence length="237" mass="26351">MEDSSSEWEERDAIFESLKTRHHSQGSQRHASLKARRSNSTKAHELLGIEVKSPKKDKFGPLPLRKYDAFSTIRRVDKSLPPSPSSSILDTPAQMYAKEPVLPGTDKGRRNRSLRGKDQSLVEAGKVQTENVPDELEDAAELADVGRNSKQDAVQNWVDWITSFAPNVGGLDMDLENIATGCSAVSYEDDVDVEELCCWYDSFGFESIIVDEDCLDDGSQPSLLVWADVAYPLEVLC</sequence>
<gene>
    <name evidence="2" type="ORF">B9Z65_4656</name>
</gene>
<feature type="compositionally biased region" description="Basic and acidic residues" evidence="1">
    <location>
        <begin position="42"/>
        <end position="59"/>
    </location>
</feature>
<organism evidence="2 3">
    <name type="scientific">Elsinoe australis</name>
    <dbReference type="NCBI Taxonomy" id="40998"/>
    <lineage>
        <taxon>Eukaryota</taxon>
        <taxon>Fungi</taxon>
        <taxon>Dikarya</taxon>
        <taxon>Ascomycota</taxon>
        <taxon>Pezizomycotina</taxon>
        <taxon>Dothideomycetes</taxon>
        <taxon>Dothideomycetidae</taxon>
        <taxon>Myriangiales</taxon>
        <taxon>Elsinoaceae</taxon>
        <taxon>Elsinoe</taxon>
    </lineage>
</organism>
<keyword evidence="3" id="KW-1185">Reference proteome</keyword>
<accession>A0A2P8A5P7</accession>
<feature type="region of interest" description="Disordered" evidence="1">
    <location>
        <begin position="76"/>
        <end position="117"/>
    </location>
</feature>
<dbReference type="EMBL" id="NHZQ01000066">
    <property type="protein sequence ID" value="PSK55778.1"/>
    <property type="molecule type" value="Genomic_DNA"/>
</dbReference>
<dbReference type="Proteomes" id="UP000243723">
    <property type="component" value="Unassembled WGS sequence"/>
</dbReference>
<comment type="caution">
    <text evidence="2">The sequence shown here is derived from an EMBL/GenBank/DDBJ whole genome shotgun (WGS) entry which is preliminary data.</text>
</comment>
<reference evidence="2 3" key="1">
    <citation type="submission" date="2017-05" db="EMBL/GenBank/DDBJ databases">
        <title>Draft genome sequence of Elsinoe australis.</title>
        <authorList>
            <person name="Cheng Q."/>
        </authorList>
    </citation>
    <scope>NUCLEOTIDE SEQUENCE [LARGE SCALE GENOMIC DNA]</scope>
    <source>
        <strain evidence="2 3">NL1</strain>
    </source>
</reference>
<evidence type="ECO:0000313" key="2">
    <source>
        <dbReference type="EMBL" id="PSK55778.1"/>
    </source>
</evidence>
<protein>
    <submittedName>
        <fullName evidence="2">Serine/threonine-protein kinase TEL1</fullName>
    </submittedName>
</protein>
<feature type="compositionally biased region" description="Acidic residues" evidence="1">
    <location>
        <begin position="1"/>
        <end position="10"/>
    </location>
</feature>
<evidence type="ECO:0000256" key="1">
    <source>
        <dbReference type="SAM" id="MobiDB-lite"/>
    </source>
</evidence>
<dbReference type="GO" id="GO:0016301">
    <property type="term" value="F:kinase activity"/>
    <property type="evidence" value="ECO:0007669"/>
    <property type="project" value="UniProtKB-KW"/>
</dbReference>
<feature type="region of interest" description="Disordered" evidence="1">
    <location>
        <begin position="1"/>
        <end position="61"/>
    </location>
</feature>
<keyword evidence="2" id="KW-0418">Kinase</keyword>